<keyword evidence="12" id="KW-1185">Reference proteome</keyword>
<evidence type="ECO:0000256" key="6">
    <source>
        <dbReference type="ARBA" id="ARBA00023004"/>
    </source>
</evidence>
<evidence type="ECO:0000256" key="5">
    <source>
        <dbReference type="ARBA" id="ARBA00022982"/>
    </source>
</evidence>
<keyword evidence="4 8" id="KW-0677">Repeat</keyword>
<feature type="binding site" evidence="8">
    <location>
        <position position="427"/>
    </location>
    <ligand>
        <name>[4Fe-4S] cluster</name>
        <dbReference type="ChEBI" id="CHEBI:49883"/>
        <label>1</label>
    </ligand>
</feature>
<keyword evidence="5 8" id="KW-0249">Electron transport</keyword>
<dbReference type="InterPro" id="IPR017900">
    <property type="entry name" value="4Fe4S_Fe_S_CS"/>
</dbReference>
<dbReference type="Pfam" id="PF13375">
    <property type="entry name" value="RnfC_N"/>
    <property type="match status" value="1"/>
</dbReference>
<keyword evidence="2 8" id="KW-0004">4Fe-4S</keyword>
<feature type="binding site" evidence="8">
    <location>
        <position position="388"/>
    </location>
    <ligand>
        <name>[4Fe-4S] cluster</name>
        <dbReference type="ChEBI" id="CHEBI:49883"/>
        <label>2</label>
    </ligand>
</feature>
<feature type="binding site" evidence="8">
    <location>
        <position position="378"/>
    </location>
    <ligand>
        <name>[4Fe-4S] cluster</name>
        <dbReference type="ChEBI" id="CHEBI:49883"/>
        <label>1</label>
    </ligand>
</feature>
<comment type="cofactor">
    <cofactor evidence="8">
        <name>[4Fe-4S] cluster</name>
        <dbReference type="ChEBI" id="CHEBI:49883"/>
    </cofactor>
    <text evidence="8">Binds 2 [4Fe-4S] clusters per subunit.</text>
</comment>
<feature type="compositionally biased region" description="Low complexity" evidence="9">
    <location>
        <begin position="483"/>
        <end position="503"/>
    </location>
</feature>
<dbReference type="NCBIfam" id="TIGR01945">
    <property type="entry name" value="rnfC"/>
    <property type="match status" value="1"/>
</dbReference>
<dbReference type="GO" id="GO:0046872">
    <property type="term" value="F:metal ion binding"/>
    <property type="evidence" value="ECO:0007669"/>
    <property type="project" value="UniProtKB-KW"/>
</dbReference>
<comment type="similarity">
    <text evidence="8">Belongs to the 4Fe4S bacterial-type ferredoxin family. RnfC subfamily.</text>
</comment>
<keyword evidence="1 8" id="KW-0813">Transport</keyword>
<organism evidence="11 12">
    <name type="scientific">Marinospirillum celere</name>
    <dbReference type="NCBI Taxonomy" id="1122252"/>
    <lineage>
        <taxon>Bacteria</taxon>
        <taxon>Pseudomonadati</taxon>
        <taxon>Pseudomonadota</taxon>
        <taxon>Gammaproteobacteria</taxon>
        <taxon>Oceanospirillales</taxon>
        <taxon>Oceanospirillaceae</taxon>
        <taxon>Marinospirillum</taxon>
    </lineage>
</organism>
<dbReference type="GO" id="GO:0051539">
    <property type="term" value="F:4 iron, 4 sulfur cluster binding"/>
    <property type="evidence" value="ECO:0007669"/>
    <property type="project" value="UniProtKB-KW"/>
</dbReference>
<dbReference type="InterPro" id="IPR010208">
    <property type="entry name" value="Ion_transpt_RnfC/RsxC"/>
</dbReference>
<dbReference type="PROSITE" id="PS51379">
    <property type="entry name" value="4FE4S_FER_2"/>
    <property type="match status" value="2"/>
</dbReference>
<comment type="function">
    <text evidence="8">Part of a membrane-bound complex that couples electron transfer with translocation of ions across the membrane.</text>
</comment>
<evidence type="ECO:0000256" key="1">
    <source>
        <dbReference type="ARBA" id="ARBA00022448"/>
    </source>
</evidence>
<comment type="subunit">
    <text evidence="8">The complex is composed of six subunits: RnfA, RnfB, RnfC, RnfD, RnfE and RnfG.</text>
</comment>
<feature type="region of interest" description="Disordered" evidence="9">
    <location>
        <begin position="541"/>
        <end position="568"/>
    </location>
</feature>
<gene>
    <name evidence="8" type="primary">rnfC</name>
    <name evidence="11" type="ORF">SAMN05660443_0506</name>
</gene>
<dbReference type="InterPro" id="IPR017896">
    <property type="entry name" value="4Fe4S_Fe-S-bd"/>
</dbReference>
<evidence type="ECO:0000313" key="11">
    <source>
        <dbReference type="EMBL" id="SFB84653.1"/>
    </source>
</evidence>
<feature type="binding site" evidence="8">
    <location>
        <position position="423"/>
    </location>
    <ligand>
        <name>[4Fe-4S] cluster</name>
        <dbReference type="ChEBI" id="CHEBI:49883"/>
        <label>2</label>
    </ligand>
</feature>
<dbReference type="GO" id="GO:0005886">
    <property type="term" value="C:plasma membrane"/>
    <property type="evidence" value="ECO:0007669"/>
    <property type="project" value="UniProtKB-SubCell"/>
</dbReference>
<dbReference type="HAMAP" id="MF_00461">
    <property type="entry name" value="RsxC_RnfC"/>
    <property type="match status" value="1"/>
</dbReference>
<dbReference type="GO" id="GO:0009055">
    <property type="term" value="F:electron transfer activity"/>
    <property type="evidence" value="ECO:0007669"/>
    <property type="project" value="InterPro"/>
</dbReference>
<feature type="binding site" evidence="8">
    <location>
        <position position="417"/>
    </location>
    <ligand>
        <name>[4Fe-4S] cluster</name>
        <dbReference type="ChEBI" id="CHEBI:49883"/>
        <label>2</label>
    </ligand>
</feature>
<dbReference type="Gene3D" id="3.30.70.20">
    <property type="match status" value="1"/>
</dbReference>
<feature type="binding site" evidence="8">
    <location>
        <position position="420"/>
    </location>
    <ligand>
        <name>[4Fe-4S] cluster</name>
        <dbReference type="ChEBI" id="CHEBI:49883"/>
        <label>2</label>
    </ligand>
</feature>
<keyword evidence="7 8" id="KW-0411">Iron-sulfur</keyword>
<dbReference type="PANTHER" id="PTHR43034">
    <property type="entry name" value="ION-TRANSLOCATING OXIDOREDUCTASE COMPLEX SUBUNIT C"/>
    <property type="match status" value="1"/>
</dbReference>
<dbReference type="PANTHER" id="PTHR43034:SF2">
    <property type="entry name" value="ION-TRANSLOCATING OXIDOREDUCTASE COMPLEX SUBUNIT C"/>
    <property type="match status" value="1"/>
</dbReference>
<feature type="region of interest" description="Disordered" evidence="9">
    <location>
        <begin position="470"/>
        <end position="522"/>
    </location>
</feature>
<dbReference type="RefSeq" id="WP_091958655.1">
    <property type="nucleotide sequence ID" value="NZ_FOLH01000001.1"/>
</dbReference>
<dbReference type="Gene3D" id="3.40.50.11540">
    <property type="entry name" value="NADH-ubiquinone oxidoreductase 51kDa subunit"/>
    <property type="match status" value="1"/>
</dbReference>
<keyword evidence="8" id="KW-1003">Cell membrane</keyword>
<dbReference type="PROSITE" id="PS00198">
    <property type="entry name" value="4FE4S_FER_1"/>
    <property type="match status" value="1"/>
</dbReference>
<feature type="binding site" evidence="8">
    <location>
        <position position="384"/>
    </location>
    <ligand>
        <name>[4Fe-4S] cluster</name>
        <dbReference type="ChEBI" id="CHEBI:49883"/>
        <label>1</label>
    </ligand>
</feature>
<name>A0A1I1EI83_9GAMM</name>
<evidence type="ECO:0000313" key="12">
    <source>
        <dbReference type="Proteomes" id="UP000199058"/>
    </source>
</evidence>
<dbReference type="NCBIfam" id="NF003454">
    <property type="entry name" value="PRK05035.1"/>
    <property type="match status" value="1"/>
</dbReference>
<dbReference type="InterPro" id="IPR026902">
    <property type="entry name" value="RnfC_N"/>
</dbReference>
<dbReference type="InterPro" id="IPR019554">
    <property type="entry name" value="Soluble_ligand-bd"/>
</dbReference>
<dbReference type="EC" id="7.-.-.-" evidence="8"/>
<dbReference type="Pfam" id="PF10531">
    <property type="entry name" value="SLBB"/>
    <property type="match status" value="1"/>
</dbReference>
<dbReference type="InterPro" id="IPR037225">
    <property type="entry name" value="Nuo51_FMN-bd_sf"/>
</dbReference>
<evidence type="ECO:0000256" key="3">
    <source>
        <dbReference type="ARBA" id="ARBA00022723"/>
    </source>
</evidence>
<dbReference type="Pfam" id="PF13183">
    <property type="entry name" value="Fer4_8"/>
    <property type="match status" value="1"/>
</dbReference>
<feature type="compositionally biased region" description="Polar residues" evidence="9">
    <location>
        <begin position="504"/>
        <end position="514"/>
    </location>
</feature>
<dbReference type="GO" id="GO:0022900">
    <property type="term" value="P:electron transport chain"/>
    <property type="evidence" value="ECO:0007669"/>
    <property type="project" value="UniProtKB-UniRule"/>
</dbReference>
<evidence type="ECO:0000256" key="4">
    <source>
        <dbReference type="ARBA" id="ARBA00022737"/>
    </source>
</evidence>
<reference evidence="11 12" key="1">
    <citation type="submission" date="2016-10" db="EMBL/GenBank/DDBJ databases">
        <authorList>
            <person name="de Groot N.N."/>
        </authorList>
    </citation>
    <scope>NUCLEOTIDE SEQUENCE [LARGE SCALE GENOMIC DNA]</scope>
    <source>
        <strain evidence="11 12">DSM 18438</strain>
    </source>
</reference>
<comment type="subcellular location">
    <subcellularLocation>
        <location evidence="8">Cell inner membrane</location>
        <topology evidence="8">Peripheral membrane protein</topology>
    </subcellularLocation>
</comment>
<evidence type="ECO:0000259" key="10">
    <source>
        <dbReference type="PROSITE" id="PS51379"/>
    </source>
</evidence>
<keyword evidence="8" id="KW-1278">Translocase</keyword>
<sequence>MTFNIQRANYRFHGGIHPPECKALSNQQPLMMAGLPEQVVLHLGQRLDRLATPVVKPGDRVKRGQLLATSESPASACVHASISGEVLAIEPHPLPHPSGLSLPALVLVSDGLDEPEESVAYPDWPERTADELLPLIYSSGLAGLGGAVFPTRTKLAGALSKGIDTLIINAAECEPYITADDVLMRTRPQAILEGIGLLKKLLQPKQLLLGIEDNKPEALAALQEALPASGLEKDLQLLVVPTLYPSGGEKQLIQLLTGKEVPSGGLPLDLGILCHNVGTLAALADAVVRGQPLIERVVTLTGQALARPGNFRIRIGTPMSQLLDEAGLDAQKAQRLIMGGPMMGFTLPDTQLPITKAVNCLLVPTQQELPLPGPEQPCIRCGRCEEVCPAQLLPQQLYYYAAGQAFEKAEDQQLFDCIECGACAWVCPSEIPLVHYYRYAKDEIRQQRDAAEKAEQARLRFEARQERLEREAAEKEAKRKARAAAAAQANAAKKQAEQQKAAASTQDKTTSTPDESAASQAKKLKQLKVARAAATVAVKKAEKGLSNLESSADATAEQIQEQQTRLQAAREQLKIAEAKLGEAEGN</sequence>
<dbReference type="SUPFAM" id="SSF142019">
    <property type="entry name" value="Nqo1 FMN-binding domain-like"/>
    <property type="match status" value="1"/>
</dbReference>
<evidence type="ECO:0000256" key="8">
    <source>
        <dbReference type="HAMAP-Rule" id="MF_00461"/>
    </source>
</evidence>
<feature type="domain" description="4Fe-4S ferredoxin-type" evidence="10">
    <location>
        <begin position="406"/>
        <end position="437"/>
    </location>
</feature>
<keyword evidence="6 8" id="KW-0408">Iron</keyword>
<evidence type="ECO:0000256" key="9">
    <source>
        <dbReference type="SAM" id="MobiDB-lite"/>
    </source>
</evidence>
<keyword evidence="3 8" id="KW-0479">Metal-binding</keyword>
<dbReference type="OrthoDB" id="9767754at2"/>
<evidence type="ECO:0000256" key="7">
    <source>
        <dbReference type="ARBA" id="ARBA00023014"/>
    </source>
</evidence>
<dbReference type="Pfam" id="PF01512">
    <property type="entry name" value="Complex1_51K"/>
    <property type="match status" value="1"/>
</dbReference>
<feature type="binding site" evidence="8">
    <location>
        <position position="381"/>
    </location>
    <ligand>
        <name>[4Fe-4S] cluster</name>
        <dbReference type="ChEBI" id="CHEBI:49883"/>
        <label>1</label>
    </ligand>
</feature>
<dbReference type="EMBL" id="FOLH01000001">
    <property type="protein sequence ID" value="SFB84653.1"/>
    <property type="molecule type" value="Genomic_DNA"/>
</dbReference>
<dbReference type="AlphaFoldDB" id="A0A1I1EI83"/>
<feature type="domain" description="4Fe-4S ferredoxin-type" evidence="10">
    <location>
        <begin position="368"/>
        <end position="398"/>
    </location>
</feature>
<evidence type="ECO:0000256" key="2">
    <source>
        <dbReference type="ARBA" id="ARBA00022485"/>
    </source>
</evidence>
<dbReference type="InterPro" id="IPR011538">
    <property type="entry name" value="Nuo51_FMN-bd"/>
</dbReference>
<protein>
    <recommendedName>
        <fullName evidence="8">Ion-translocating oxidoreductase complex subunit C</fullName>
        <ecNumber evidence="8">7.-.-.-</ecNumber>
    </recommendedName>
    <alternativeName>
        <fullName evidence="8">Rnf electron transport complex subunit C</fullName>
    </alternativeName>
</protein>
<dbReference type="STRING" id="1122252.SAMN05660443_0506"/>
<proteinExistence type="inferred from homology"/>
<accession>A0A1I1EI83</accession>
<feature type="compositionally biased region" description="Polar residues" evidence="9">
    <location>
        <begin position="547"/>
        <end position="566"/>
    </location>
</feature>
<keyword evidence="8" id="KW-0472">Membrane</keyword>
<dbReference type="SUPFAM" id="SSF46548">
    <property type="entry name" value="alpha-helical ferredoxin"/>
    <property type="match status" value="1"/>
</dbReference>
<keyword evidence="8" id="KW-0997">Cell inner membrane</keyword>
<dbReference type="Proteomes" id="UP000199058">
    <property type="component" value="Unassembled WGS sequence"/>
</dbReference>